<dbReference type="PANTHER" id="PTHR34587:SF2">
    <property type="entry name" value="G-PROTEIN COUPLED RECEPTORS FAMILY 1 PROFILE DOMAIN-CONTAINING PROTEIN"/>
    <property type="match status" value="1"/>
</dbReference>
<dbReference type="InterPro" id="IPR053216">
    <property type="entry name" value="Appressorial_penetr-assoc"/>
</dbReference>
<comment type="caution">
    <text evidence="1">The sequence shown here is derived from an EMBL/GenBank/DDBJ whole genome shotgun (WGS) entry which is preliminary data.</text>
</comment>
<feature type="non-terminal residue" evidence="1">
    <location>
        <position position="173"/>
    </location>
</feature>
<evidence type="ECO:0000313" key="1">
    <source>
        <dbReference type="EMBL" id="KAF9784692.1"/>
    </source>
</evidence>
<proteinExistence type="predicted"/>
<organism evidence="1 2">
    <name type="scientific">Thelephora terrestris</name>
    <dbReference type="NCBI Taxonomy" id="56493"/>
    <lineage>
        <taxon>Eukaryota</taxon>
        <taxon>Fungi</taxon>
        <taxon>Dikarya</taxon>
        <taxon>Basidiomycota</taxon>
        <taxon>Agaricomycotina</taxon>
        <taxon>Agaricomycetes</taxon>
        <taxon>Thelephorales</taxon>
        <taxon>Thelephoraceae</taxon>
        <taxon>Thelephora</taxon>
    </lineage>
</organism>
<dbReference type="PANTHER" id="PTHR34587">
    <property type="entry name" value="VWFA DOMAIN-CONTAINING PROTEIN"/>
    <property type="match status" value="1"/>
</dbReference>
<reference evidence="1" key="2">
    <citation type="submission" date="2020-11" db="EMBL/GenBank/DDBJ databases">
        <authorList>
            <consortium name="DOE Joint Genome Institute"/>
            <person name="Kuo A."/>
            <person name="Miyauchi S."/>
            <person name="Kiss E."/>
            <person name="Drula E."/>
            <person name="Kohler A."/>
            <person name="Sanchez-Garcia M."/>
            <person name="Andreopoulos B."/>
            <person name="Barry K.W."/>
            <person name="Bonito G."/>
            <person name="Buee M."/>
            <person name="Carver A."/>
            <person name="Chen C."/>
            <person name="Cichocki N."/>
            <person name="Clum A."/>
            <person name="Culley D."/>
            <person name="Crous P.W."/>
            <person name="Fauchery L."/>
            <person name="Girlanda M."/>
            <person name="Hayes R."/>
            <person name="Keri Z."/>
            <person name="Labutti K."/>
            <person name="Lipzen A."/>
            <person name="Lombard V."/>
            <person name="Magnuson J."/>
            <person name="Maillard F."/>
            <person name="Morin E."/>
            <person name="Murat C."/>
            <person name="Nolan M."/>
            <person name="Ohm R."/>
            <person name="Pangilinan J."/>
            <person name="Pereira M."/>
            <person name="Perotto S."/>
            <person name="Peter M."/>
            <person name="Riley R."/>
            <person name="Sitrit Y."/>
            <person name="Stielow B."/>
            <person name="Szollosi G."/>
            <person name="Zifcakova L."/>
            <person name="Stursova M."/>
            <person name="Spatafora J.W."/>
            <person name="Tedersoo L."/>
            <person name="Vaario L.-M."/>
            <person name="Yamada A."/>
            <person name="Yan M."/>
            <person name="Wang P."/>
            <person name="Xu J."/>
            <person name="Bruns T."/>
            <person name="Baldrian P."/>
            <person name="Vilgalys R."/>
            <person name="Henrissat B."/>
            <person name="Grigoriev I.V."/>
            <person name="Hibbett D."/>
            <person name="Nagy L.G."/>
            <person name="Martin F.M."/>
        </authorList>
    </citation>
    <scope>NUCLEOTIDE SEQUENCE</scope>
    <source>
        <strain evidence="1">UH-Tt-Lm1</strain>
    </source>
</reference>
<accession>A0A9P6HD58</accession>
<feature type="non-terminal residue" evidence="1">
    <location>
        <position position="1"/>
    </location>
</feature>
<evidence type="ECO:0000313" key="2">
    <source>
        <dbReference type="Proteomes" id="UP000736335"/>
    </source>
</evidence>
<reference evidence="1" key="1">
    <citation type="journal article" date="2020" name="Nat. Commun.">
        <title>Large-scale genome sequencing of mycorrhizal fungi provides insights into the early evolution of symbiotic traits.</title>
        <authorList>
            <person name="Miyauchi S."/>
            <person name="Kiss E."/>
            <person name="Kuo A."/>
            <person name="Drula E."/>
            <person name="Kohler A."/>
            <person name="Sanchez-Garcia M."/>
            <person name="Morin E."/>
            <person name="Andreopoulos B."/>
            <person name="Barry K.W."/>
            <person name="Bonito G."/>
            <person name="Buee M."/>
            <person name="Carver A."/>
            <person name="Chen C."/>
            <person name="Cichocki N."/>
            <person name="Clum A."/>
            <person name="Culley D."/>
            <person name="Crous P.W."/>
            <person name="Fauchery L."/>
            <person name="Girlanda M."/>
            <person name="Hayes R.D."/>
            <person name="Keri Z."/>
            <person name="LaButti K."/>
            <person name="Lipzen A."/>
            <person name="Lombard V."/>
            <person name="Magnuson J."/>
            <person name="Maillard F."/>
            <person name="Murat C."/>
            <person name="Nolan M."/>
            <person name="Ohm R.A."/>
            <person name="Pangilinan J."/>
            <person name="Pereira M.F."/>
            <person name="Perotto S."/>
            <person name="Peter M."/>
            <person name="Pfister S."/>
            <person name="Riley R."/>
            <person name="Sitrit Y."/>
            <person name="Stielow J.B."/>
            <person name="Szollosi G."/>
            <person name="Zifcakova L."/>
            <person name="Stursova M."/>
            <person name="Spatafora J.W."/>
            <person name="Tedersoo L."/>
            <person name="Vaario L.M."/>
            <person name="Yamada A."/>
            <person name="Yan M."/>
            <person name="Wang P."/>
            <person name="Xu J."/>
            <person name="Bruns T."/>
            <person name="Baldrian P."/>
            <person name="Vilgalys R."/>
            <person name="Dunand C."/>
            <person name="Henrissat B."/>
            <person name="Grigoriev I.V."/>
            <person name="Hibbett D."/>
            <person name="Nagy L.G."/>
            <person name="Martin F.M."/>
        </authorList>
    </citation>
    <scope>NUCLEOTIDE SEQUENCE</scope>
    <source>
        <strain evidence="1">UH-Tt-Lm1</strain>
    </source>
</reference>
<dbReference type="EMBL" id="WIUZ02000008">
    <property type="protein sequence ID" value="KAF9784692.1"/>
    <property type="molecule type" value="Genomic_DNA"/>
</dbReference>
<name>A0A9P6HD58_9AGAM</name>
<protein>
    <submittedName>
        <fullName evidence="1">Uncharacterized protein</fullName>
    </submittedName>
</protein>
<dbReference type="OrthoDB" id="2336871at2759"/>
<keyword evidence="2" id="KW-1185">Reference proteome</keyword>
<dbReference type="AlphaFoldDB" id="A0A9P6HD58"/>
<dbReference type="Proteomes" id="UP000736335">
    <property type="component" value="Unassembled WGS sequence"/>
</dbReference>
<sequence length="173" mass="18257">NNFINFCAGKTITNGLQVKTGSCNPTPMGDLPSVDNMPTSKFQSPTNFGTIPANTQFDIALKVNNLNTGTFVNAASAYFAAPQQLVNGVIKGHSHISVQQMQSLDSTQPLDPKVFAFFKGVNTVADSNGVLTVTVTNGLPPGVYRISSINAAANHQEVTGPIAQHGSFNDAIY</sequence>
<gene>
    <name evidence="1" type="ORF">BJ322DRAFT_991980</name>
</gene>